<evidence type="ECO:0000256" key="3">
    <source>
        <dbReference type="ARBA" id="ARBA00022473"/>
    </source>
</evidence>
<dbReference type="GO" id="GO:0005768">
    <property type="term" value="C:endosome"/>
    <property type="evidence" value="ECO:0007669"/>
    <property type="project" value="TreeGrafter"/>
</dbReference>
<evidence type="ECO:0000313" key="19">
    <source>
        <dbReference type="Proteomes" id="UP001208570"/>
    </source>
</evidence>
<dbReference type="Pfam" id="PF00001">
    <property type="entry name" value="7tm_1"/>
    <property type="match status" value="1"/>
</dbReference>
<dbReference type="Proteomes" id="UP001208570">
    <property type="component" value="Unassembled WGS sequence"/>
</dbReference>
<feature type="transmembrane region" description="Helical" evidence="16">
    <location>
        <begin position="157"/>
        <end position="177"/>
    </location>
</feature>
<evidence type="ECO:0000256" key="9">
    <source>
        <dbReference type="ARBA" id="ARBA00023136"/>
    </source>
</evidence>
<evidence type="ECO:0000256" key="15">
    <source>
        <dbReference type="RuleBase" id="RU000688"/>
    </source>
</evidence>
<name>A0AAD9ITZ3_9ANNE</name>
<organism evidence="18 19">
    <name type="scientific">Paralvinella palmiformis</name>
    <dbReference type="NCBI Taxonomy" id="53620"/>
    <lineage>
        <taxon>Eukaryota</taxon>
        <taxon>Metazoa</taxon>
        <taxon>Spiralia</taxon>
        <taxon>Lophotrochozoa</taxon>
        <taxon>Annelida</taxon>
        <taxon>Polychaeta</taxon>
        <taxon>Sedentaria</taxon>
        <taxon>Canalipalpata</taxon>
        <taxon>Terebellida</taxon>
        <taxon>Terebelliformia</taxon>
        <taxon>Alvinellidae</taxon>
        <taxon>Paralvinella</taxon>
    </lineage>
</organism>
<evidence type="ECO:0000256" key="4">
    <source>
        <dbReference type="ARBA" id="ARBA00022475"/>
    </source>
</evidence>
<evidence type="ECO:0000259" key="17">
    <source>
        <dbReference type="PROSITE" id="PS50262"/>
    </source>
</evidence>
<evidence type="ECO:0000256" key="6">
    <source>
        <dbReference type="ARBA" id="ARBA00022989"/>
    </source>
</evidence>
<keyword evidence="8" id="KW-0969">Cilium</keyword>
<evidence type="ECO:0000256" key="5">
    <source>
        <dbReference type="ARBA" id="ARBA00022692"/>
    </source>
</evidence>
<dbReference type="InterPro" id="IPR017452">
    <property type="entry name" value="GPCR_Rhodpsn_7TM"/>
</dbReference>
<keyword evidence="11 15" id="KW-0675">Receptor</keyword>
<dbReference type="PRINTS" id="PR00237">
    <property type="entry name" value="GPCRRHODOPSN"/>
</dbReference>
<feature type="domain" description="G-protein coupled receptors family 1 profile" evidence="17">
    <location>
        <begin position="57"/>
        <end position="352"/>
    </location>
</feature>
<evidence type="ECO:0000256" key="12">
    <source>
        <dbReference type="ARBA" id="ARBA00023180"/>
    </source>
</evidence>
<feature type="transmembrane region" description="Helical" evidence="16">
    <location>
        <begin position="332"/>
        <end position="354"/>
    </location>
</feature>
<proteinExistence type="inferred from homology"/>
<keyword evidence="12" id="KW-0325">Glycoprotein</keyword>
<accession>A0AAD9ITZ3</accession>
<keyword evidence="9 16" id="KW-0472">Membrane</keyword>
<dbReference type="InterPro" id="IPR000276">
    <property type="entry name" value="GPCR_Rhodpsn"/>
</dbReference>
<keyword evidence="3" id="KW-0217">Developmental protein</keyword>
<protein>
    <recommendedName>
        <fullName evidence="17">G-protein coupled receptors family 1 profile domain-containing protein</fullName>
    </recommendedName>
</protein>
<evidence type="ECO:0000256" key="16">
    <source>
        <dbReference type="SAM" id="Phobius"/>
    </source>
</evidence>
<comment type="caution">
    <text evidence="18">The sequence shown here is derived from an EMBL/GenBank/DDBJ whole genome shotgun (WGS) entry which is preliminary data.</text>
</comment>
<keyword evidence="7 15" id="KW-0297">G-protein coupled receptor</keyword>
<keyword evidence="5 15" id="KW-0812">Transmembrane</keyword>
<dbReference type="PANTHER" id="PTHR22752">
    <property type="entry name" value="G PROTEIN-COUPLED RECEPTOR"/>
    <property type="match status" value="1"/>
</dbReference>
<dbReference type="AlphaFoldDB" id="A0AAD9ITZ3"/>
<feature type="transmembrane region" description="Helical" evidence="16">
    <location>
        <begin position="300"/>
        <end position="320"/>
    </location>
</feature>
<evidence type="ECO:0000313" key="18">
    <source>
        <dbReference type="EMBL" id="KAK2140819.1"/>
    </source>
</evidence>
<keyword evidence="14" id="KW-0966">Cell projection</keyword>
<evidence type="ECO:0000256" key="13">
    <source>
        <dbReference type="ARBA" id="ARBA00023224"/>
    </source>
</evidence>
<keyword evidence="6 16" id="KW-1133">Transmembrane helix</keyword>
<dbReference type="GO" id="GO:0060170">
    <property type="term" value="C:ciliary membrane"/>
    <property type="evidence" value="ECO:0007669"/>
    <property type="project" value="UniProtKB-SubCell"/>
</dbReference>
<feature type="transmembrane region" description="Helical" evidence="16">
    <location>
        <begin position="78"/>
        <end position="102"/>
    </location>
</feature>
<feature type="transmembrane region" description="Helical" evidence="16">
    <location>
        <begin position="44"/>
        <end position="66"/>
    </location>
</feature>
<keyword evidence="19" id="KW-1185">Reference proteome</keyword>
<reference evidence="18" key="1">
    <citation type="journal article" date="2023" name="Mol. Biol. Evol.">
        <title>Third-Generation Sequencing Reveals the Adaptive Role of the Epigenome in Three Deep-Sea Polychaetes.</title>
        <authorList>
            <person name="Perez M."/>
            <person name="Aroh O."/>
            <person name="Sun Y."/>
            <person name="Lan Y."/>
            <person name="Juniper S.K."/>
            <person name="Young C.R."/>
            <person name="Angers B."/>
            <person name="Qian P.Y."/>
        </authorList>
    </citation>
    <scope>NUCLEOTIDE SEQUENCE</scope>
    <source>
        <strain evidence="18">P08H-3</strain>
    </source>
</reference>
<dbReference type="GO" id="GO:0004930">
    <property type="term" value="F:G protein-coupled receptor activity"/>
    <property type="evidence" value="ECO:0007669"/>
    <property type="project" value="UniProtKB-KW"/>
</dbReference>
<dbReference type="PROSITE" id="PS50262">
    <property type="entry name" value="G_PROTEIN_RECEP_F1_2"/>
    <property type="match status" value="1"/>
</dbReference>
<feature type="transmembrane region" description="Helical" evidence="16">
    <location>
        <begin position="114"/>
        <end position="136"/>
    </location>
</feature>
<dbReference type="SUPFAM" id="SSF81321">
    <property type="entry name" value="Family A G protein-coupled receptor-like"/>
    <property type="match status" value="1"/>
</dbReference>
<gene>
    <name evidence="18" type="ORF">LSH36_1238g00041</name>
</gene>
<dbReference type="CDD" id="cd00637">
    <property type="entry name" value="7tm_classA_rhodopsin-like"/>
    <property type="match status" value="1"/>
</dbReference>
<dbReference type="EMBL" id="JAODUP010001238">
    <property type="protein sequence ID" value="KAK2140819.1"/>
    <property type="molecule type" value="Genomic_DNA"/>
</dbReference>
<dbReference type="PROSITE" id="PS00237">
    <property type="entry name" value="G_PROTEIN_RECEP_F1_1"/>
    <property type="match status" value="1"/>
</dbReference>
<dbReference type="PANTHER" id="PTHR22752:SF10">
    <property type="entry name" value="G-PROTEIN COUPLED RECEPTOR 161"/>
    <property type="match status" value="1"/>
</dbReference>
<dbReference type="Gene3D" id="1.20.1070.10">
    <property type="entry name" value="Rhodopsin 7-helix transmembrane proteins"/>
    <property type="match status" value="1"/>
</dbReference>
<evidence type="ECO:0000256" key="10">
    <source>
        <dbReference type="ARBA" id="ARBA00023157"/>
    </source>
</evidence>
<keyword evidence="4" id="KW-1003">Cell membrane</keyword>
<evidence type="ECO:0000256" key="11">
    <source>
        <dbReference type="ARBA" id="ARBA00023170"/>
    </source>
</evidence>
<comment type="subcellular location">
    <subcellularLocation>
        <location evidence="2">Cell membrane</location>
        <topology evidence="2">Multi-pass membrane protein</topology>
    </subcellularLocation>
    <subcellularLocation>
        <location evidence="1">Cell projection</location>
        <location evidence="1">Cilium membrane</location>
    </subcellularLocation>
</comment>
<evidence type="ECO:0000256" key="1">
    <source>
        <dbReference type="ARBA" id="ARBA00004309"/>
    </source>
</evidence>
<sequence>MEPEFAKELFWQTNRSMRTSMMNSEVMPREQLTSSGLALPIVKAVFVSVLFTTGIAANLLVFAVFYHKPVLLTTSNKLLTHQSVIQCLLLLLVVPLWTASIFEVSWSGAPHACLVSGIAVNTLFAAASYTLVLVALDRFCAITKPLHYTRTVTIRRVAVGSASVWLLSLLISVPPLVGWGTISFSNERGICLVDSSSPTVGDRSYAVFVAFACFVAPLAAQISLYGVIYCSARRTTSRAKRHSLTPDHHNGYDVNGYVLPPRRRSSTLSLAQMISRRRSSFSVRSLSSLQRDDLMAAKTALMAVLSFVVCWSPFYLLNAVDVSLAPIRLPGWVHFVALFLVVLSCLVNPVVYVFRSKIVKDTLCVRGYLGLVCQLCPCAVDDPDGVVCNGRNPPFPPLLRIAGRVATDPGAADIFETSEVQSEVRQIVTSVLNPTTPNHDVV</sequence>
<feature type="transmembrane region" description="Helical" evidence="16">
    <location>
        <begin position="205"/>
        <end position="232"/>
    </location>
</feature>
<evidence type="ECO:0000256" key="14">
    <source>
        <dbReference type="ARBA" id="ARBA00023273"/>
    </source>
</evidence>
<evidence type="ECO:0000256" key="7">
    <source>
        <dbReference type="ARBA" id="ARBA00023040"/>
    </source>
</evidence>
<keyword evidence="13 15" id="KW-0807">Transducer</keyword>
<evidence type="ECO:0000256" key="2">
    <source>
        <dbReference type="ARBA" id="ARBA00004651"/>
    </source>
</evidence>
<evidence type="ECO:0000256" key="8">
    <source>
        <dbReference type="ARBA" id="ARBA00023069"/>
    </source>
</evidence>
<keyword evidence="10" id="KW-1015">Disulfide bond</keyword>
<comment type="similarity">
    <text evidence="15">Belongs to the G-protein coupled receptor 1 family.</text>
</comment>